<dbReference type="GO" id="GO:0004518">
    <property type="term" value="F:nuclease activity"/>
    <property type="evidence" value="ECO:0007669"/>
    <property type="project" value="InterPro"/>
</dbReference>
<dbReference type="PRINTS" id="PR00421">
    <property type="entry name" value="THIOREDOXIN"/>
</dbReference>
<dbReference type="Proteomes" id="UP001276659">
    <property type="component" value="Unassembled WGS sequence"/>
</dbReference>
<dbReference type="InterPro" id="IPR011679">
    <property type="entry name" value="ERp29_C"/>
</dbReference>
<keyword evidence="8" id="KW-0413">Isomerase</keyword>
<dbReference type="GO" id="GO:0006457">
    <property type="term" value="P:protein folding"/>
    <property type="evidence" value="ECO:0007669"/>
    <property type="project" value="TreeGrafter"/>
</dbReference>
<dbReference type="InterPro" id="IPR037314">
    <property type="entry name" value="MKT1_H3TH"/>
</dbReference>
<protein>
    <recommendedName>
        <fullName evidence="3">protein disulfide-isomerase</fullName>
        <ecNumber evidence="3">5.3.4.1</ecNumber>
    </recommendedName>
</protein>
<evidence type="ECO:0000256" key="5">
    <source>
        <dbReference type="ARBA" id="ARBA00022737"/>
    </source>
</evidence>
<evidence type="ECO:0000313" key="14">
    <source>
        <dbReference type="Proteomes" id="UP001276659"/>
    </source>
</evidence>
<name>A0AAD9YXA6_9LECA</name>
<dbReference type="GO" id="GO:0003756">
    <property type="term" value="F:protein disulfide isomerase activity"/>
    <property type="evidence" value="ECO:0007669"/>
    <property type="project" value="UniProtKB-EC"/>
</dbReference>
<dbReference type="Pfam" id="PF07749">
    <property type="entry name" value="ERp29"/>
    <property type="match status" value="1"/>
</dbReference>
<dbReference type="InterPro" id="IPR051063">
    <property type="entry name" value="PDI"/>
</dbReference>
<dbReference type="SUPFAM" id="SSF88723">
    <property type="entry name" value="PIN domain-like"/>
    <property type="match status" value="1"/>
</dbReference>
<keyword evidence="4" id="KW-0732">Signal</keyword>
<keyword evidence="5" id="KW-0677">Repeat</keyword>
<dbReference type="FunFam" id="3.40.30.10:FF:000032">
    <property type="entry name" value="Protein disulfide-isomerase A6 homolog"/>
    <property type="match status" value="1"/>
</dbReference>
<dbReference type="EC" id="5.3.4.1" evidence="3"/>
<proteinExistence type="inferred from homology"/>
<evidence type="ECO:0000256" key="10">
    <source>
        <dbReference type="ARBA" id="ARBA00024023"/>
    </source>
</evidence>
<evidence type="ECO:0000256" key="6">
    <source>
        <dbReference type="ARBA" id="ARBA00022845"/>
    </source>
</evidence>
<feature type="domain" description="Thioredoxin" evidence="12">
    <location>
        <begin position="750"/>
        <end position="868"/>
    </location>
</feature>
<dbReference type="GO" id="GO:0005783">
    <property type="term" value="C:endoplasmic reticulum"/>
    <property type="evidence" value="ECO:0007669"/>
    <property type="project" value="InterPro"/>
</dbReference>
<evidence type="ECO:0000256" key="1">
    <source>
        <dbReference type="ARBA" id="ARBA00001182"/>
    </source>
</evidence>
<sequence>MGIPLFDDWSSKVTKSFDLKFLKDCTIGIDVAYFLGNLPKESLQPALGGAPLCLETKTVTWINDLQTAGLQLHFVFNGLDSGVGYDPVARATKAAEANHKAFSIYEARHAAEANEVFRSSGMLIQDEQVQAAFDTSLGLSDIASMSEILKKILYEQGIPFTVAPYSALAQLVYYERHPNQYIDAVYGPSDLFCFGIDKIITKFKPEASLFHWTDRRDCLADLGNIPSHVFIDALMLAGSDLLPVFPPFMNQAVYPKPPTFRNIVQAISTSGGSVPRLCAQPLADTSVKGQYLDQYKRAMARVKHHVVITAEGDVEALNKENAPDDVHECIGLRLPEELYMYLSRGMLRPRVLNWLTSGKINITEPLAGGDGQPYQDLVKTQLEPFRRQALSLLTEPIHRYFHSRDITTRLWFDSTYEGKFNMKSLPSIRNQLSKWHVKNDLIADFTSEDMPSGSLSFALLTLGNVDLAAKTVTPKAKVGHEPLKLPNEILANVVWRFLQLRGYVNEQHQLTEWGKILETALDAAGTRKDQEEAVFIAVELLRLELVSPDTMFLGYAGAPEHGSDIEKRNDMMVSRVACLGKIRHQPKAYSGPLSRHLLAYQSIISNLQASLRDLIEMILTAMFLEGSINRDRDDWMQLSLGLPFYEEHSCALGVLTMHYLDDLCNYPDATSKVTRAEVREKGQSWIQNSDFSGSLDDAFQVWDALYKGVKAAGNKVKDRKIFFFPGPTLIDFRPTAIMARLSYLLLTALAALGANAASSVLDLIPGNFDKVVLESNKPALVEFFAPWCGHCKKLAPIYEELAQNFDFAKDKVSIAKVDADAEKTLGKRFGVQGFPTLKWFDGKSDKPEDYSGGRDLESLSSFITEKTGIKMKGKKAVPSAVEMLTDTSFKTEIGGDKDVLVAFTAPWCGRMAFPRQIFPEQTLTGLPDCKSLAPIWETLAQDYAAEPNVLIAKVDAEAENAKATAQSQGVSSYPTIKYFPKGSTTPMAYEGGRTEQDFLSFMNEKAGTHRMIGGKLDALGGTIPSLDSIVGKLTGGESIDSLSKELTAAAKGLKDKYAEYYVKVAGKVAANKEYLEKELARLESIIKKGGLAPEKIDDLTSRSNILRKFKGEEPSTMEKIKEEL</sequence>
<evidence type="ECO:0000256" key="3">
    <source>
        <dbReference type="ARBA" id="ARBA00012723"/>
    </source>
</evidence>
<dbReference type="PROSITE" id="PS51352">
    <property type="entry name" value="THIOREDOXIN_2"/>
    <property type="match status" value="2"/>
</dbReference>
<keyword evidence="6" id="KW-0810">Translation regulation</keyword>
<dbReference type="Gene3D" id="1.20.1150.12">
    <property type="entry name" value="Endoplasmic reticulum resident protein 29, C-terminal domain"/>
    <property type="match status" value="1"/>
</dbReference>
<comment type="catalytic activity">
    <reaction evidence="1">
        <text>Catalyzes the rearrangement of -S-S- bonds in proteins.</text>
        <dbReference type="EC" id="5.3.4.1"/>
    </reaction>
</comment>
<dbReference type="InterPro" id="IPR022039">
    <property type="entry name" value="MKT1_C"/>
</dbReference>
<evidence type="ECO:0000256" key="8">
    <source>
        <dbReference type="ARBA" id="ARBA00023235"/>
    </source>
</evidence>
<organism evidence="13 14">
    <name type="scientific">Lepraria neglecta</name>
    <dbReference type="NCBI Taxonomy" id="209136"/>
    <lineage>
        <taxon>Eukaryota</taxon>
        <taxon>Fungi</taxon>
        <taxon>Dikarya</taxon>
        <taxon>Ascomycota</taxon>
        <taxon>Pezizomycotina</taxon>
        <taxon>Lecanoromycetes</taxon>
        <taxon>OSLEUM clade</taxon>
        <taxon>Lecanoromycetidae</taxon>
        <taxon>Lecanorales</taxon>
        <taxon>Lecanorineae</taxon>
        <taxon>Stereocaulaceae</taxon>
        <taxon>Lepraria</taxon>
    </lineage>
</organism>
<dbReference type="PROSITE" id="PS00194">
    <property type="entry name" value="THIOREDOXIN_1"/>
    <property type="match status" value="1"/>
</dbReference>
<dbReference type="InterPro" id="IPR017937">
    <property type="entry name" value="Thioredoxin_CS"/>
</dbReference>
<dbReference type="InterPro" id="IPR022040">
    <property type="entry name" value="MKT1_N"/>
</dbReference>
<keyword evidence="14" id="KW-1185">Reference proteome</keyword>
<dbReference type="InterPro" id="IPR013766">
    <property type="entry name" value="Thioredoxin_domain"/>
</dbReference>
<comment type="caution">
    <text evidence="13">The sequence shown here is derived from an EMBL/GenBank/DDBJ whole genome shotgun (WGS) entry which is preliminary data.</text>
</comment>
<dbReference type="SMART" id="SM00484">
    <property type="entry name" value="XPGI"/>
    <property type="match status" value="1"/>
</dbReference>
<dbReference type="NCBIfam" id="TIGR01126">
    <property type="entry name" value="pdi_dom"/>
    <property type="match status" value="1"/>
</dbReference>
<dbReference type="InterPro" id="IPR005788">
    <property type="entry name" value="PDI_thioredoxin-like_dom"/>
</dbReference>
<comment type="similarity">
    <text evidence="10">Belongs to the XPG/RAD2 endonuclease family.</text>
</comment>
<evidence type="ECO:0000256" key="9">
    <source>
        <dbReference type="ARBA" id="ARBA00023284"/>
    </source>
</evidence>
<dbReference type="Pfam" id="PF12247">
    <property type="entry name" value="MKT1_N"/>
    <property type="match status" value="1"/>
</dbReference>
<keyword evidence="7" id="KW-1015">Disulfide bond</keyword>
<dbReference type="EMBL" id="JASNWA010000011">
    <property type="protein sequence ID" value="KAK3167046.1"/>
    <property type="molecule type" value="Genomic_DNA"/>
</dbReference>
<dbReference type="CDD" id="cd09902">
    <property type="entry name" value="H3TH_MKT1"/>
    <property type="match status" value="1"/>
</dbReference>
<dbReference type="SUPFAM" id="SSF47933">
    <property type="entry name" value="ERP29 C domain-like"/>
    <property type="match status" value="1"/>
</dbReference>
<dbReference type="AlphaFoldDB" id="A0AAD9YXA6"/>
<accession>A0AAD9YXA6</accession>
<dbReference type="CDD" id="cd02998">
    <property type="entry name" value="PDI_a_ERp38"/>
    <property type="match status" value="1"/>
</dbReference>
<reference evidence="13" key="1">
    <citation type="submission" date="2022-11" db="EMBL/GenBank/DDBJ databases">
        <title>Chromosomal genome sequence assembly and mating type (MAT) locus characterization of the leprose asexual lichenized fungus Lepraria neglecta (Nyl.) Erichsen.</title>
        <authorList>
            <person name="Allen J.L."/>
            <person name="Pfeffer B."/>
        </authorList>
    </citation>
    <scope>NUCLEOTIDE SEQUENCE</scope>
    <source>
        <strain evidence="13">Allen 5258</strain>
    </source>
</reference>
<dbReference type="InterPro" id="IPR029060">
    <property type="entry name" value="PIN-like_dom_sf"/>
</dbReference>
<dbReference type="Gene3D" id="3.40.50.1010">
    <property type="entry name" value="5'-nuclease"/>
    <property type="match status" value="1"/>
</dbReference>
<dbReference type="Pfam" id="PF12246">
    <property type="entry name" value="MKT1_C"/>
    <property type="match status" value="1"/>
</dbReference>
<dbReference type="SUPFAM" id="SSF52833">
    <property type="entry name" value="Thioredoxin-like"/>
    <property type="match status" value="2"/>
</dbReference>
<dbReference type="Gene3D" id="3.40.30.10">
    <property type="entry name" value="Glutaredoxin"/>
    <property type="match status" value="2"/>
</dbReference>
<dbReference type="CDD" id="cd09858">
    <property type="entry name" value="PIN_MKT1"/>
    <property type="match status" value="1"/>
</dbReference>
<dbReference type="InterPro" id="IPR006086">
    <property type="entry name" value="XPG-I_dom"/>
</dbReference>
<evidence type="ECO:0000313" key="13">
    <source>
        <dbReference type="EMBL" id="KAK3167046.1"/>
    </source>
</evidence>
<evidence type="ECO:0000256" key="4">
    <source>
        <dbReference type="ARBA" id="ARBA00022729"/>
    </source>
</evidence>
<gene>
    <name evidence="13" type="ORF">OEA41_010171</name>
</gene>
<dbReference type="InterPro" id="IPR036249">
    <property type="entry name" value="Thioredoxin-like_sf"/>
</dbReference>
<dbReference type="PANTHER" id="PTHR45672:SF11">
    <property type="entry name" value="PROTEIN DISULFIDE-ISOMERASE C17H9.14C"/>
    <property type="match status" value="1"/>
</dbReference>
<keyword evidence="9" id="KW-0676">Redox-active center</keyword>
<dbReference type="CDD" id="cd00238">
    <property type="entry name" value="ERp29c"/>
    <property type="match status" value="1"/>
</dbReference>
<dbReference type="Pfam" id="PF00085">
    <property type="entry name" value="Thioredoxin"/>
    <property type="match status" value="2"/>
</dbReference>
<evidence type="ECO:0000256" key="7">
    <source>
        <dbReference type="ARBA" id="ARBA00023157"/>
    </source>
</evidence>
<feature type="domain" description="Thioredoxin" evidence="12">
    <location>
        <begin position="871"/>
        <end position="1007"/>
    </location>
</feature>
<evidence type="ECO:0000256" key="11">
    <source>
        <dbReference type="RuleBase" id="RU004208"/>
    </source>
</evidence>
<dbReference type="GO" id="GO:0006417">
    <property type="term" value="P:regulation of translation"/>
    <property type="evidence" value="ECO:0007669"/>
    <property type="project" value="UniProtKB-KW"/>
</dbReference>
<evidence type="ECO:0000256" key="2">
    <source>
        <dbReference type="ARBA" id="ARBA00006347"/>
    </source>
</evidence>
<dbReference type="InterPro" id="IPR036356">
    <property type="entry name" value="ERp29_C_sf"/>
</dbReference>
<dbReference type="PANTHER" id="PTHR45672">
    <property type="entry name" value="PROTEIN DISULFIDE-ISOMERASE C17H9.14C-RELATED"/>
    <property type="match status" value="1"/>
</dbReference>
<comment type="similarity">
    <text evidence="2 11">Belongs to the protein disulfide isomerase family.</text>
</comment>
<evidence type="ECO:0000259" key="12">
    <source>
        <dbReference type="PROSITE" id="PS51352"/>
    </source>
</evidence>